<protein>
    <recommendedName>
        <fullName evidence="5">DNA endonuclease activator Ctp1 C-terminal domain-containing protein</fullName>
    </recommendedName>
</protein>
<evidence type="ECO:0000313" key="3">
    <source>
        <dbReference type="EMBL" id="KAG2207980.1"/>
    </source>
</evidence>
<feature type="coiled-coil region" evidence="1">
    <location>
        <begin position="24"/>
        <end position="72"/>
    </location>
</feature>
<accession>A0A8H7V5J8</accession>
<sequence>MDIDVLRTRLDEERKTNRLQQSAIGKLEDQVQSLNTRLGQVQGELSWTRQQLADTENEKKSLQRQLQEVRATPEETGELKQFQEIAHSTTLENQELRDMVKSLGDINQGLVEESEELKYQLNDRCSTITNLNRLIDIQSNQIKDLNNQHTQQFQENKQLNRLWGSNSKRNASSQKLFAPKNTHLVQQSISPMLSKNDEDKLPYNDYDDDDFVMDPRTAIEHSRRKGKARDNGEQFQLDTPVSFGRSSQKRKADVSPPLLPTRVPVTTAAAAAKKSEPTLVYIDSWSLDSHEMEPISIKHEASLHEDEPPLLPQEEEVSLLQQEEENAPLLQKEKNAAAMKQEEQSPPLKNQRQALKVVPTNIKNLASKVQAEVKHNHDGGKGTCNACEKFYGTDTMPDPRNRNNMITPADRQSNHSRHRPREKTPPGFWELTFPTQSTT</sequence>
<evidence type="ECO:0000313" key="4">
    <source>
        <dbReference type="Proteomes" id="UP000603453"/>
    </source>
</evidence>
<evidence type="ECO:0000256" key="2">
    <source>
        <dbReference type="SAM" id="MobiDB-lite"/>
    </source>
</evidence>
<feature type="region of interest" description="Disordered" evidence="2">
    <location>
        <begin position="392"/>
        <end position="439"/>
    </location>
</feature>
<dbReference type="EMBL" id="JAEPRD010000022">
    <property type="protein sequence ID" value="KAG2207980.1"/>
    <property type="molecule type" value="Genomic_DNA"/>
</dbReference>
<feature type="region of interest" description="Disordered" evidence="2">
    <location>
        <begin position="237"/>
        <end position="259"/>
    </location>
</feature>
<feature type="coiled-coil region" evidence="1">
    <location>
        <begin position="128"/>
        <end position="162"/>
    </location>
</feature>
<dbReference type="Proteomes" id="UP000603453">
    <property type="component" value="Unassembled WGS sequence"/>
</dbReference>
<reference evidence="3" key="1">
    <citation type="submission" date="2020-12" db="EMBL/GenBank/DDBJ databases">
        <title>Metabolic potential, ecology and presence of endohyphal bacteria is reflected in genomic diversity of Mucoromycotina.</title>
        <authorList>
            <person name="Muszewska A."/>
            <person name="Okrasinska A."/>
            <person name="Steczkiewicz K."/>
            <person name="Drgas O."/>
            <person name="Orlowska M."/>
            <person name="Perlinska-Lenart U."/>
            <person name="Aleksandrzak-Piekarczyk T."/>
            <person name="Szatraj K."/>
            <person name="Zielenkiewicz U."/>
            <person name="Pilsyk S."/>
            <person name="Malc E."/>
            <person name="Mieczkowski P."/>
            <person name="Kruszewska J.S."/>
            <person name="Biernat P."/>
            <person name="Pawlowska J."/>
        </authorList>
    </citation>
    <scope>NUCLEOTIDE SEQUENCE</scope>
    <source>
        <strain evidence="3">WA0000017839</strain>
    </source>
</reference>
<proteinExistence type="predicted"/>
<dbReference type="AlphaFoldDB" id="A0A8H7V5J8"/>
<keyword evidence="4" id="KW-1185">Reference proteome</keyword>
<keyword evidence="1" id="KW-0175">Coiled coil</keyword>
<evidence type="ECO:0000256" key="1">
    <source>
        <dbReference type="SAM" id="Coils"/>
    </source>
</evidence>
<organism evidence="3 4">
    <name type="scientific">Mucor saturninus</name>
    <dbReference type="NCBI Taxonomy" id="64648"/>
    <lineage>
        <taxon>Eukaryota</taxon>
        <taxon>Fungi</taxon>
        <taxon>Fungi incertae sedis</taxon>
        <taxon>Mucoromycota</taxon>
        <taxon>Mucoromycotina</taxon>
        <taxon>Mucoromycetes</taxon>
        <taxon>Mucorales</taxon>
        <taxon>Mucorineae</taxon>
        <taxon>Mucoraceae</taxon>
        <taxon>Mucor</taxon>
    </lineage>
</organism>
<evidence type="ECO:0008006" key="5">
    <source>
        <dbReference type="Google" id="ProtNLM"/>
    </source>
</evidence>
<comment type="caution">
    <text evidence="3">The sequence shown here is derived from an EMBL/GenBank/DDBJ whole genome shotgun (WGS) entry which is preliminary data.</text>
</comment>
<dbReference type="Gene3D" id="1.10.287.1490">
    <property type="match status" value="1"/>
</dbReference>
<name>A0A8H7V5J8_9FUNG</name>
<gene>
    <name evidence="3" type="ORF">INT47_010964</name>
</gene>
<dbReference type="OrthoDB" id="5801062at2759"/>